<feature type="transmembrane region" description="Helical" evidence="1">
    <location>
        <begin position="149"/>
        <end position="169"/>
    </location>
</feature>
<feature type="transmembrane region" description="Helical" evidence="1">
    <location>
        <begin position="124"/>
        <end position="142"/>
    </location>
</feature>
<evidence type="ECO:0000256" key="1">
    <source>
        <dbReference type="SAM" id="Phobius"/>
    </source>
</evidence>
<feature type="transmembrane region" description="Helical" evidence="1">
    <location>
        <begin position="211"/>
        <end position="243"/>
    </location>
</feature>
<protein>
    <recommendedName>
        <fullName evidence="4">Glycosyltransferase RgtA/B/C/D-like domain-containing protein</fullName>
    </recommendedName>
</protein>
<evidence type="ECO:0000313" key="3">
    <source>
        <dbReference type="Proteomes" id="UP000176915"/>
    </source>
</evidence>
<reference evidence="2 3" key="1">
    <citation type="journal article" date="2016" name="Nat. Commun.">
        <title>Thousands of microbial genomes shed light on interconnected biogeochemical processes in an aquifer system.</title>
        <authorList>
            <person name="Anantharaman K."/>
            <person name="Brown C.T."/>
            <person name="Hug L.A."/>
            <person name="Sharon I."/>
            <person name="Castelle C.J."/>
            <person name="Probst A.J."/>
            <person name="Thomas B.C."/>
            <person name="Singh A."/>
            <person name="Wilkins M.J."/>
            <person name="Karaoz U."/>
            <person name="Brodie E.L."/>
            <person name="Williams K.H."/>
            <person name="Hubbard S.S."/>
            <person name="Banfield J.F."/>
        </authorList>
    </citation>
    <scope>NUCLEOTIDE SEQUENCE [LARGE SCALE GENOMIC DNA]</scope>
</reference>
<gene>
    <name evidence="2" type="ORF">A3H09_02035</name>
</gene>
<sequence length="592" mass="67576">MRPEIIAMINKNCQKIISALKAHGWVIIFSFLLAVLIFAPLLAFPWAAGSLYQGININHFGNDAHFYLTRGNEVLSGNSLGSPLLREGKNDPDVYLSYSDYLLLAPVKLSGLEKKFNIVTIYNFYNFIGVFVLIILIYFFVLQLSGDKLLSLTAALFVIGGYSIIYFKIFFYHDFNAYARVLYPYLSSLVLFTYLNLLVKCLKSAELRYKIFAGLAFGLLFYIYFYAWSFVLAFNACLLLIFIFKKDFLPAKTVCLISALGLALGAYNLIKLFSALGGGIGAQLSYFMHLSLGHTPVFSKVGFITLILFALFWQRRRQDQYLPLILAVILSGWAALNQQTITGKMLQYGHYYWYFIVPLSIVVSFYMVWRLLASEKLKKILFIVLIAAVFINTAGGQYLSFFSSYEAKIYEQNFQPIIDSLNRDLAPAAILAGQENSYLFTIYTPHDLFWLNAAALSYLPIQRFKDALFVYAFLNKEARNNFTEYFTRAGDDGVGSSFYRALYRDLASYYEYANKAADNKTSYQGPQALADQLSQEYNDAVIKNDGIDGLLEKYGVSYIVWDKNLDPEWDLSFFGDRLKEITSFNNIYLYRL</sequence>
<feature type="transmembrane region" description="Helical" evidence="1">
    <location>
        <begin position="380"/>
        <end position="399"/>
    </location>
</feature>
<feature type="transmembrane region" description="Helical" evidence="1">
    <location>
        <begin position="297"/>
        <end position="314"/>
    </location>
</feature>
<keyword evidence="1" id="KW-0812">Transmembrane</keyword>
<feature type="transmembrane region" description="Helical" evidence="1">
    <location>
        <begin position="249"/>
        <end position="267"/>
    </location>
</feature>
<comment type="caution">
    <text evidence="2">The sequence shown here is derived from an EMBL/GenBank/DDBJ whole genome shotgun (WGS) entry which is preliminary data.</text>
</comment>
<feature type="transmembrane region" description="Helical" evidence="1">
    <location>
        <begin position="25"/>
        <end position="48"/>
    </location>
</feature>
<proteinExistence type="predicted"/>
<dbReference type="AlphaFoldDB" id="A0A1F5SWP5"/>
<keyword evidence="1" id="KW-0472">Membrane</keyword>
<feature type="transmembrane region" description="Helical" evidence="1">
    <location>
        <begin position="321"/>
        <end position="339"/>
    </location>
</feature>
<feature type="transmembrane region" description="Helical" evidence="1">
    <location>
        <begin position="181"/>
        <end position="199"/>
    </location>
</feature>
<feature type="transmembrane region" description="Helical" evidence="1">
    <location>
        <begin position="351"/>
        <end position="368"/>
    </location>
</feature>
<organism evidence="2 3">
    <name type="scientific">Candidatus Falkowbacteria bacterium RIFCSPLOWO2_12_FULL_45_13</name>
    <dbReference type="NCBI Taxonomy" id="1797991"/>
    <lineage>
        <taxon>Bacteria</taxon>
        <taxon>Candidatus Falkowiibacteriota</taxon>
    </lineage>
</organism>
<keyword evidence="1" id="KW-1133">Transmembrane helix</keyword>
<dbReference type="EMBL" id="MFFY01000030">
    <property type="protein sequence ID" value="OGF31148.1"/>
    <property type="molecule type" value="Genomic_DNA"/>
</dbReference>
<evidence type="ECO:0008006" key="4">
    <source>
        <dbReference type="Google" id="ProtNLM"/>
    </source>
</evidence>
<name>A0A1F5SWP5_9BACT</name>
<accession>A0A1F5SWP5</accession>
<evidence type="ECO:0000313" key="2">
    <source>
        <dbReference type="EMBL" id="OGF31148.1"/>
    </source>
</evidence>
<dbReference type="Proteomes" id="UP000176915">
    <property type="component" value="Unassembled WGS sequence"/>
</dbReference>